<dbReference type="PROSITE" id="PS51272">
    <property type="entry name" value="SLH"/>
    <property type="match status" value="3"/>
</dbReference>
<dbReference type="PROSITE" id="PS51892">
    <property type="entry name" value="SUBTILASE"/>
    <property type="match status" value="1"/>
</dbReference>
<dbReference type="Gene3D" id="3.50.30.30">
    <property type="match status" value="1"/>
</dbReference>
<keyword evidence="6 8" id="KW-0720">Serine protease</keyword>
<dbReference type="EMBL" id="AP011540">
    <property type="protein sequence ID" value="BAI65716.1"/>
    <property type="molecule type" value="Genomic_DNA"/>
</dbReference>
<evidence type="ECO:0000256" key="3">
    <source>
        <dbReference type="ARBA" id="ARBA00022670"/>
    </source>
</evidence>
<evidence type="ECO:0000256" key="9">
    <source>
        <dbReference type="RuleBase" id="RU003355"/>
    </source>
</evidence>
<comment type="similarity">
    <text evidence="1 8 9">Belongs to the peptidase S8 family.</text>
</comment>
<evidence type="ECO:0000313" key="12">
    <source>
        <dbReference type="EMBL" id="BAI65716.1"/>
    </source>
</evidence>
<dbReference type="GO" id="GO:0005975">
    <property type="term" value="P:carbohydrate metabolic process"/>
    <property type="evidence" value="ECO:0007669"/>
    <property type="project" value="UniProtKB-ARBA"/>
</dbReference>
<evidence type="ECO:0000256" key="10">
    <source>
        <dbReference type="SAM" id="MobiDB-lite"/>
    </source>
</evidence>
<dbReference type="InterPro" id="IPR023827">
    <property type="entry name" value="Peptidase_S8_Asp-AS"/>
</dbReference>
<dbReference type="Gene3D" id="2.60.40.10">
    <property type="entry name" value="Immunoglobulins"/>
    <property type="match status" value="1"/>
</dbReference>
<evidence type="ECO:0000256" key="6">
    <source>
        <dbReference type="ARBA" id="ARBA00022825"/>
    </source>
</evidence>
<dbReference type="InterPro" id="IPR034213">
    <property type="entry name" value="S8_Vpr-like"/>
</dbReference>
<dbReference type="PANTHER" id="PTHR43806:SF11">
    <property type="entry name" value="CEREVISIN-RELATED"/>
    <property type="match status" value="1"/>
</dbReference>
<dbReference type="Pfam" id="PF00082">
    <property type="entry name" value="Peptidase_S8"/>
    <property type="match status" value="1"/>
</dbReference>
<evidence type="ECO:0000256" key="2">
    <source>
        <dbReference type="ARBA" id="ARBA00022512"/>
    </source>
</evidence>
<dbReference type="CDD" id="cd07474">
    <property type="entry name" value="Peptidases_S8_subtilisin_Vpr-like"/>
    <property type="match status" value="1"/>
</dbReference>
<evidence type="ECO:0000256" key="7">
    <source>
        <dbReference type="PIRSR" id="PIRSR615500-1"/>
    </source>
</evidence>
<dbReference type="PANTHER" id="PTHR43806">
    <property type="entry name" value="PEPTIDASE S8"/>
    <property type="match status" value="1"/>
</dbReference>
<feature type="compositionally biased region" description="Basic and acidic residues" evidence="10">
    <location>
        <begin position="89"/>
        <end position="99"/>
    </location>
</feature>
<feature type="domain" description="SLH" evidence="11">
    <location>
        <begin position="1255"/>
        <end position="1318"/>
    </location>
</feature>
<dbReference type="Pfam" id="PF02225">
    <property type="entry name" value="PA"/>
    <property type="match status" value="1"/>
</dbReference>
<feature type="active site" description="Charge relay system" evidence="7 8">
    <location>
        <position position="324"/>
    </location>
</feature>
<dbReference type="GO" id="GO:0006508">
    <property type="term" value="P:proteolysis"/>
    <property type="evidence" value="ECO:0007669"/>
    <property type="project" value="UniProtKB-KW"/>
</dbReference>
<organism evidence="12 13">
    <name type="scientific">Rothia mucilaginosa (strain DY-18)</name>
    <name type="common">Stomatococcus mucilaginosus</name>
    <dbReference type="NCBI Taxonomy" id="680646"/>
    <lineage>
        <taxon>Bacteria</taxon>
        <taxon>Bacillati</taxon>
        <taxon>Actinomycetota</taxon>
        <taxon>Actinomycetes</taxon>
        <taxon>Micrococcales</taxon>
        <taxon>Micrococcaceae</taxon>
        <taxon>Rothia</taxon>
    </lineage>
</organism>
<dbReference type="InterPro" id="IPR023828">
    <property type="entry name" value="Peptidase_S8_Ser-AS"/>
</dbReference>
<dbReference type="InterPro" id="IPR022398">
    <property type="entry name" value="Peptidase_S8_His-AS"/>
</dbReference>
<dbReference type="InterPro" id="IPR003137">
    <property type="entry name" value="PA_domain"/>
</dbReference>
<dbReference type="Pfam" id="PF00395">
    <property type="entry name" value="SLH"/>
    <property type="match status" value="3"/>
</dbReference>
<dbReference type="InterPro" id="IPR001119">
    <property type="entry name" value="SLH_dom"/>
</dbReference>
<feature type="domain" description="SLH" evidence="11">
    <location>
        <begin position="1320"/>
        <end position="1377"/>
    </location>
</feature>
<dbReference type="Proteomes" id="UP000001883">
    <property type="component" value="Chromosome"/>
</dbReference>
<dbReference type="PROSITE" id="PS00136">
    <property type="entry name" value="SUBTILASE_ASP"/>
    <property type="match status" value="1"/>
</dbReference>
<feature type="region of interest" description="Disordered" evidence="10">
    <location>
        <begin position="303"/>
        <end position="325"/>
    </location>
</feature>
<feature type="region of interest" description="Disordered" evidence="10">
    <location>
        <begin position="89"/>
        <end position="113"/>
    </location>
</feature>
<dbReference type="PROSITE" id="PS00138">
    <property type="entry name" value="SUBTILASE_SER"/>
    <property type="match status" value="1"/>
</dbReference>
<dbReference type="GO" id="GO:0004252">
    <property type="term" value="F:serine-type endopeptidase activity"/>
    <property type="evidence" value="ECO:0007669"/>
    <property type="project" value="UniProtKB-UniRule"/>
</dbReference>
<dbReference type="InterPro" id="IPR050131">
    <property type="entry name" value="Peptidase_S8_subtilisin-like"/>
</dbReference>
<dbReference type="KEGG" id="rmu:RMDY18_18840"/>
<evidence type="ECO:0000259" key="11">
    <source>
        <dbReference type="PROSITE" id="PS51272"/>
    </source>
</evidence>
<protein>
    <submittedName>
        <fullName evidence="12">Subtilisin-like serine protease</fullName>
    </submittedName>
</protein>
<evidence type="ECO:0000256" key="1">
    <source>
        <dbReference type="ARBA" id="ARBA00011073"/>
    </source>
</evidence>
<reference evidence="13" key="1">
    <citation type="submission" date="2009-07" db="EMBL/GenBank/DDBJ databases">
        <title>Complete genome sequence of Rothia mucilaginosa DJ.</title>
        <authorList>
            <person name="Yamane K."/>
            <person name="Nambu T."/>
            <person name="Mashimo C."/>
            <person name="Sugimori C."/>
            <person name="Yamanaka T."/>
            <person name="Leung K."/>
            <person name="Fukushima H."/>
        </authorList>
    </citation>
    <scope>NUCLEOTIDE SEQUENCE [LARGE SCALE GENOMIC DNA]</scope>
    <source>
        <strain evidence="13">DY-18</strain>
    </source>
</reference>
<keyword evidence="2" id="KW-0964">Secreted</keyword>
<keyword evidence="3 8" id="KW-0645">Protease</keyword>
<dbReference type="STRING" id="680646.RMDY18_18840"/>
<keyword evidence="2" id="KW-0134">Cell wall</keyword>
<proteinExistence type="inferred from homology"/>
<feature type="active site" description="Charge relay system" evidence="7 8">
    <location>
        <position position="680"/>
    </location>
</feature>
<dbReference type="InterPro" id="IPR036852">
    <property type="entry name" value="Peptidase_S8/S53_dom_sf"/>
</dbReference>
<sequence length="1377" mass="146127">MRTHRSTLGAEPAVKKPLRNTPINKRIKEHSVATFPEATPARVARHTQPGRLKQLARSCGALTLGLTLGLTALPFGTAAYAAPGVVRGADRDAPHHDTGTGENNNDVLSPSLDGATGERAVFVRFKGQGAYAQTQPDAVRSRAQAPVNAQAQVQAIRASVQQQGASAAKESGAQVLYTTHNTMRGVALYGNVEQIRALANRDDVERISIIEDMAPQNSGTLLDTDTLSVWAKSPANPASTGYTGKGVKIVVLDTGIDYTHADLGGPGTQEAFEKAKASDTIPEGSYDPKKFLGGYDLVGDDYNSAKKETSTPHPDNNPLDCGGHGSHVAGTAAGYGVNADGSTFHGDYSKLTEEQLKDMKIGPGSAPDAQLIGLRIFGCKGTTAFVPKGLDRVLDPNDDGDFSDRADIANLSLGNEFGVFDETVNYAVGSLYREGILSVVAAGNANNYNAVGDTYSNSGGPGTSAYGLTVANSIGSTQLVDRVKILAPANEADTYGDYSVNFDYAKATEEQLRGTVVRAASRNRYGCEAFTEEEAAALKGKWALIDWADADGSAPCGSKVRFDNLQAAGATGVVLTSNTEVGDTAIGGNSSIPGVRLSKSQVERLSAQIDSGELTLQLGENLRDSIRVPNGKLDQANTSTARGLHGSHGITKPDVAAPGTNISSIEVGSGTGSSVKTGTSMSTPFVAGVAALIMQAHPEYGPRMIKTAIMNTADHHMQDAWGNPYAVDRVGTGRINTRAAVADRVMLFNAARPEQVSDTFGVLEYTPNAGVQTLQHRVSVENTDSVAHTYTLNYEGSTSIPGVEFSYPQSVSAGAGQKATFTVTVRIDPSKLEKTRDLSMYPTQDSVNYSTGTVTISGARQYIASASGRLILTDADSSAAVKTLRMPLHVAPKPVSAMRVAGADIHFDTNGVGALEQPLTLQGTAVDQGGYRSLLGAFELGASSPRIPTAKLGVGSDSRMDLQYVGAASNVAALKAAGADTSDARLSFGISTWGNWQEVTPRGSYYVFVDTNKDGTSDYRLQTVREKGLDYPLVKVSKRSNGKWVAIENGLYPLNGTWGDTDTNIMDSNTLVMTVPLSVLGLDPNAESTEISYSVTTSSAFSATTVVDTTDSVAFNYATPKLWFSGDSAGVPNLFVDAPETQLVAHRNGDAKNVSALFLHMHNATGDLSGTNGAAGERAQVLRVSSSSEAPAESAHFKDVPADYPFVNDINWLAQRRITTGYPDGTFRPNGSVERGAMAAFFYRMAGSPQFTAPSTPSFKDVPRDHPFYKEIEWMRARGITTGWSDGTFRPNDAVNRDAMAAFFYRYAGSPAYSAPAVSPFSDVSTGSQFYREIAWLADQRITTGWPDGSFRPVQPIERGAMAAFLHRYNVRVLNNR</sequence>
<feature type="domain" description="SLH" evidence="11">
    <location>
        <begin position="1193"/>
        <end position="1254"/>
    </location>
</feature>
<keyword evidence="13" id="KW-1185">Reference proteome</keyword>
<keyword evidence="4" id="KW-0732">Signal</keyword>
<evidence type="ECO:0000313" key="13">
    <source>
        <dbReference type="Proteomes" id="UP000001883"/>
    </source>
</evidence>
<dbReference type="Gene3D" id="3.40.50.200">
    <property type="entry name" value="Peptidase S8/S53 domain"/>
    <property type="match status" value="2"/>
</dbReference>
<gene>
    <name evidence="12" type="ordered locus">RMDY18_18840</name>
</gene>
<dbReference type="PROSITE" id="PS00137">
    <property type="entry name" value="SUBTILASE_HIS"/>
    <property type="match status" value="1"/>
</dbReference>
<dbReference type="HOGENOM" id="CLU_005356_0_0_11"/>
<evidence type="ECO:0000256" key="8">
    <source>
        <dbReference type="PROSITE-ProRule" id="PRU01240"/>
    </source>
</evidence>
<reference evidence="12 13" key="2">
    <citation type="journal article" date="2010" name="J Osaka Dent Univ">
        <title>Isolation and identification of Rothia mucilaginosa from persistent apical periodontitis lesions.</title>
        <authorList>
            <person name="Yamane K."/>
            <person name="Yoshida M."/>
            <person name="Fujihira T."/>
            <person name="Baba T."/>
            <person name="Tsuji N."/>
            <person name="Hayashi H."/>
            <person name="Sugimori C."/>
            <person name="Yamanaka T."/>
            <person name="Mashimo C."/>
            <person name="Nambu T."/>
            <person name="Kawai H."/>
            <person name="Fukushima H."/>
        </authorList>
    </citation>
    <scope>NUCLEOTIDE SEQUENCE [LARGE SCALE GENOMIC DNA]</scope>
    <source>
        <strain evidence="12 13">DY-18</strain>
    </source>
</reference>
<name>D2NPZ8_ROTMD</name>
<dbReference type="InterPro" id="IPR013783">
    <property type="entry name" value="Ig-like_fold"/>
</dbReference>
<feature type="region of interest" description="Disordered" evidence="10">
    <location>
        <begin position="630"/>
        <end position="658"/>
    </location>
</feature>
<dbReference type="PRINTS" id="PR00723">
    <property type="entry name" value="SUBTILISIN"/>
</dbReference>
<evidence type="ECO:0000256" key="5">
    <source>
        <dbReference type="ARBA" id="ARBA00022801"/>
    </source>
</evidence>
<dbReference type="InterPro" id="IPR000209">
    <property type="entry name" value="Peptidase_S8/S53_dom"/>
</dbReference>
<keyword evidence="5 8" id="KW-0378">Hydrolase</keyword>
<evidence type="ECO:0000256" key="4">
    <source>
        <dbReference type="ARBA" id="ARBA00022729"/>
    </source>
</evidence>
<feature type="active site" description="Charge relay system" evidence="7 8">
    <location>
        <position position="253"/>
    </location>
</feature>
<dbReference type="SUPFAM" id="SSF52743">
    <property type="entry name" value="Subtilisin-like"/>
    <property type="match status" value="1"/>
</dbReference>
<dbReference type="InterPro" id="IPR015500">
    <property type="entry name" value="Peptidase_S8_subtilisin-rel"/>
</dbReference>
<accession>D2NPZ8</accession>
<dbReference type="eggNOG" id="COG1404">
    <property type="taxonomic scope" value="Bacteria"/>
</dbReference>
<reference evidence="12 13" key="3">
    <citation type="journal article" date="2010" name="Sequencing">
        <title>Complete Genome Sequence of Rothia mucilaginosa DY-18: A Clinical Isolate with Dense Meshwork-Like Structures from a Persistent Apical Periodontitis Lesion.</title>
        <authorList>
            <person name="Yamane K."/>
            <person name="Nambu T."/>
            <person name="Yamanaka T."/>
            <person name="Mashimo C."/>
            <person name="Sugimori C."/>
            <person name="Leung K.-P."/>
            <person name="Fukushima H."/>
        </authorList>
    </citation>
    <scope>NUCLEOTIDE SEQUENCE [LARGE SCALE GENOMIC DNA]</scope>
    <source>
        <strain evidence="12 13">DY-18</strain>
    </source>
</reference>